<comment type="caution">
    <text evidence="2">The sequence shown here is derived from an EMBL/GenBank/DDBJ whole genome shotgun (WGS) entry which is preliminary data.</text>
</comment>
<name>A0A1Y2EA87_9PEZI</name>
<dbReference type="Proteomes" id="UP000193689">
    <property type="component" value="Unassembled WGS sequence"/>
</dbReference>
<dbReference type="InterPro" id="IPR027796">
    <property type="entry name" value="OTT_1508_deam-like"/>
</dbReference>
<keyword evidence="3" id="KW-1185">Reference proteome</keyword>
<reference evidence="2 3" key="1">
    <citation type="submission" date="2016-07" db="EMBL/GenBank/DDBJ databases">
        <title>Pervasive Adenine N6-methylation of Active Genes in Fungi.</title>
        <authorList>
            <consortium name="DOE Joint Genome Institute"/>
            <person name="Mondo S.J."/>
            <person name="Dannebaum R.O."/>
            <person name="Kuo R.C."/>
            <person name="Labutti K."/>
            <person name="Haridas S."/>
            <person name="Kuo A."/>
            <person name="Salamov A."/>
            <person name="Ahrendt S.R."/>
            <person name="Lipzen A."/>
            <person name="Sullivan W."/>
            <person name="Andreopoulos W.B."/>
            <person name="Clum A."/>
            <person name="Lindquist E."/>
            <person name="Daum C."/>
            <person name="Ramamoorthy G.K."/>
            <person name="Gryganskyi A."/>
            <person name="Culley D."/>
            <person name="Magnuson J.K."/>
            <person name="James T.Y."/>
            <person name="O'Malley M.A."/>
            <person name="Stajich J.E."/>
            <person name="Spatafora J.W."/>
            <person name="Visel A."/>
            <person name="Grigoriev I.V."/>
        </authorList>
    </citation>
    <scope>NUCLEOTIDE SEQUENCE [LARGE SCALE GENOMIC DNA]</scope>
    <source>
        <strain evidence="2 3">CBS 129021</strain>
    </source>
</reference>
<evidence type="ECO:0000313" key="3">
    <source>
        <dbReference type="Proteomes" id="UP000193689"/>
    </source>
</evidence>
<feature type="region of interest" description="Disordered" evidence="1">
    <location>
        <begin position="198"/>
        <end position="220"/>
    </location>
</feature>
<gene>
    <name evidence="2" type="ORF">BCR38DRAFT_481788</name>
</gene>
<dbReference type="AlphaFoldDB" id="A0A1Y2EA87"/>
<sequence>MSTRTPVGPPRLMSPYFKLLHRFFEPLVLLRVLGKTRGLHSTIPKEYGTPSYWRRDFLENLSYLCDHTKGGSTTTAIGLEERDDCYVFWVAHNEQKSSKIMPFVESVLEDVRSFLSLPQDKRASAMRQLIDKCIEFANPRVKKEVKILKTNLAQSKKFLTETGSAADLELKKWLEMFDGDNDAEICCLAYRNRRSPQMTDLKERSHARNEGSNQTDPEKAFGDTRHFLGRLGSHFGAPIKIIKSSLQLKTLFDSYFVRTVESTPPIQSLQPDNQTTLRGILRRMESSMELDKNLYEDALMFMNDKFGIEEKVLEQYEQAKPCVHAEIQVLEHFYLKNLEYASDDRYIGCSKPACYCCLLYIRHHPARCVEPGSHNNIYLNWSPPALKFTNVQDQKYIQQRKVLQKMLETIRKDALDQIKQREISVFKHADSQTGITASVMSDMRRTNRQNSLEEDFAGLGIDSADLKVEVNDMDNPRFEESFSDTESSPNEQSDGSSGWVPAYSQTAQDDESDSEGGASL</sequence>
<dbReference type="STRING" id="1141098.A0A1Y2EA87"/>
<dbReference type="Pfam" id="PF14441">
    <property type="entry name" value="OTT_1508_deam"/>
    <property type="match status" value="1"/>
</dbReference>
<dbReference type="PANTHER" id="PTHR42037:SF1">
    <property type="match status" value="1"/>
</dbReference>
<dbReference type="OrthoDB" id="3251507at2759"/>
<feature type="compositionally biased region" description="Polar residues" evidence="1">
    <location>
        <begin position="484"/>
        <end position="496"/>
    </location>
</feature>
<feature type="region of interest" description="Disordered" evidence="1">
    <location>
        <begin position="474"/>
        <end position="520"/>
    </location>
</feature>
<feature type="compositionally biased region" description="Basic and acidic residues" evidence="1">
    <location>
        <begin position="200"/>
        <end position="209"/>
    </location>
</feature>
<accession>A0A1Y2EA87</accession>
<dbReference type="RefSeq" id="XP_040718594.1">
    <property type="nucleotide sequence ID" value="XM_040863412.1"/>
</dbReference>
<dbReference type="InParanoid" id="A0A1Y2EA87"/>
<dbReference type="PANTHER" id="PTHR42037">
    <property type="match status" value="1"/>
</dbReference>
<proteinExistence type="predicted"/>
<dbReference type="EMBL" id="MCFJ01000003">
    <property type="protein sequence ID" value="ORY68307.1"/>
    <property type="molecule type" value="Genomic_DNA"/>
</dbReference>
<evidence type="ECO:0000313" key="2">
    <source>
        <dbReference type="EMBL" id="ORY68307.1"/>
    </source>
</evidence>
<organism evidence="2 3">
    <name type="scientific">Pseudomassariella vexata</name>
    <dbReference type="NCBI Taxonomy" id="1141098"/>
    <lineage>
        <taxon>Eukaryota</taxon>
        <taxon>Fungi</taxon>
        <taxon>Dikarya</taxon>
        <taxon>Ascomycota</taxon>
        <taxon>Pezizomycotina</taxon>
        <taxon>Sordariomycetes</taxon>
        <taxon>Xylariomycetidae</taxon>
        <taxon>Amphisphaeriales</taxon>
        <taxon>Pseudomassariaceae</taxon>
        <taxon>Pseudomassariella</taxon>
    </lineage>
</organism>
<dbReference type="GeneID" id="63779624"/>
<protein>
    <submittedName>
        <fullName evidence="2">Uncharacterized protein</fullName>
    </submittedName>
</protein>
<evidence type="ECO:0000256" key="1">
    <source>
        <dbReference type="SAM" id="MobiDB-lite"/>
    </source>
</evidence>